<keyword evidence="3" id="KW-1185">Reference proteome</keyword>
<evidence type="ECO:0000256" key="1">
    <source>
        <dbReference type="SAM" id="MobiDB-lite"/>
    </source>
</evidence>
<organism evidence="2 3">
    <name type="scientific">Larinioides sclopetarius</name>
    <dbReference type="NCBI Taxonomy" id="280406"/>
    <lineage>
        <taxon>Eukaryota</taxon>
        <taxon>Metazoa</taxon>
        <taxon>Ecdysozoa</taxon>
        <taxon>Arthropoda</taxon>
        <taxon>Chelicerata</taxon>
        <taxon>Arachnida</taxon>
        <taxon>Araneae</taxon>
        <taxon>Araneomorphae</taxon>
        <taxon>Entelegynae</taxon>
        <taxon>Araneoidea</taxon>
        <taxon>Araneidae</taxon>
        <taxon>Larinioides</taxon>
    </lineage>
</organism>
<reference evidence="2 3" key="1">
    <citation type="submission" date="2024-04" db="EMBL/GenBank/DDBJ databases">
        <authorList>
            <person name="Rising A."/>
            <person name="Reimegard J."/>
            <person name="Sonavane S."/>
            <person name="Akerstrom W."/>
            <person name="Nylinder S."/>
            <person name="Hedman E."/>
            <person name="Kallberg Y."/>
        </authorList>
    </citation>
    <scope>NUCLEOTIDE SEQUENCE [LARGE SCALE GENOMIC DNA]</scope>
</reference>
<dbReference type="Proteomes" id="UP001497382">
    <property type="component" value="Unassembled WGS sequence"/>
</dbReference>
<feature type="region of interest" description="Disordered" evidence="1">
    <location>
        <begin position="1"/>
        <end position="39"/>
    </location>
</feature>
<dbReference type="EMBL" id="CAXIEN010000178">
    <property type="protein sequence ID" value="CAL1284383.1"/>
    <property type="molecule type" value="Genomic_DNA"/>
</dbReference>
<proteinExistence type="predicted"/>
<dbReference type="AlphaFoldDB" id="A0AAV2AK65"/>
<evidence type="ECO:0000313" key="3">
    <source>
        <dbReference type="Proteomes" id="UP001497382"/>
    </source>
</evidence>
<evidence type="ECO:0000313" key="2">
    <source>
        <dbReference type="EMBL" id="CAL1284383.1"/>
    </source>
</evidence>
<comment type="caution">
    <text evidence="2">The sequence shown here is derived from an EMBL/GenBank/DDBJ whole genome shotgun (WGS) entry which is preliminary data.</text>
</comment>
<gene>
    <name evidence="2" type="ORF">LARSCL_LOCUS13116</name>
</gene>
<name>A0AAV2AK65_9ARAC</name>
<accession>A0AAV2AK65</accession>
<sequence length="76" mass="8555">DVPDVDLGNIKKSPREGVEERSRGTPLEVQPQKSSHLCSRHQELDGTARKELNVAERKKKDNAGMAFRCVLQPIYP</sequence>
<protein>
    <submittedName>
        <fullName evidence="2">Uncharacterized protein</fullName>
    </submittedName>
</protein>
<feature type="non-terminal residue" evidence="2">
    <location>
        <position position="1"/>
    </location>
</feature>
<feature type="compositionally biased region" description="Basic and acidic residues" evidence="1">
    <location>
        <begin position="13"/>
        <end position="23"/>
    </location>
</feature>